<dbReference type="GO" id="GO:0016042">
    <property type="term" value="P:lipid catabolic process"/>
    <property type="evidence" value="ECO:0007669"/>
    <property type="project" value="InterPro"/>
</dbReference>
<dbReference type="PANTHER" id="PTHR32015">
    <property type="entry name" value="FASTING INDUCED LIPASE"/>
    <property type="match status" value="1"/>
</dbReference>
<dbReference type="SUPFAM" id="SSF53474">
    <property type="entry name" value="alpha/beta-Hydrolases"/>
    <property type="match status" value="1"/>
</dbReference>
<reference evidence="3 4" key="1">
    <citation type="submission" date="2019-07" db="EMBL/GenBank/DDBJ databases">
        <title>Tomitella cavernea sp. nov., an actinomycete isolated from soil.</title>
        <authorList>
            <person name="Cheng J."/>
        </authorList>
    </citation>
    <scope>NUCLEOTIDE SEQUENCE [LARGE SCALE GENOMIC DNA]</scope>
    <source>
        <strain evidence="3 4">HY188</strain>
    </source>
</reference>
<dbReference type="Proteomes" id="UP000317344">
    <property type="component" value="Chromosome"/>
</dbReference>
<protein>
    <submittedName>
        <fullName evidence="3">Alpha/beta fold hydrolase</fullName>
    </submittedName>
</protein>
<keyword evidence="4" id="KW-1185">Reference proteome</keyword>
<sequence>MTSPKWRTGRSASPRRRRRNLMGSILSTAALVLAPIAGTAPIANAAEPPPAPPSPPPEDGSVPPPGANDWNCKPTAEHPRAVVLVHGTYGNMNRWNVLSPELKADGYCVFALNYGKDPASLASGIPGYFAVADIAKSAGELAVYVDEVLAATGTDQVDIVAHSQGGPMSRQYLKFNGGTDPADPADNKVLNLITLVGTNHGTTISGLSNLAAGNPVAGDAVAAVFSTAVRQQLVGSPFMTELNAGGDTQPGVHYTAVGDRVDMVSTPPEATFLTAGPGATVHNVWVQSLCPGDMTAHGNIPSDPAAAYIVLSALDPGYAASHTVFCPPPSSLPFPMPAL</sequence>
<dbReference type="InterPro" id="IPR006311">
    <property type="entry name" value="TAT_signal"/>
</dbReference>
<dbReference type="OrthoDB" id="8871309at2"/>
<feature type="signal peptide" evidence="2">
    <location>
        <begin position="1"/>
        <end position="45"/>
    </location>
</feature>
<feature type="region of interest" description="Disordered" evidence="1">
    <location>
        <begin position="42"/>
        <end position="74"/>
    </location>
</feature>
<name>A0A516X4T0_9ACTN</name>
<dbReference type="PANTHER" id="PTHR32015:SF1">
    <property type="entry name" value="LIPASE"/>
    <property type="match status" value="1"/>
</dbReference>
<dbReference type="EMBL" id="CP041765">
    <property type="protein sequence ID" value="QDQ98085.1"/>
    <property type="molecule type" value="Genomic_DNA"/>
</dbReference>
<reference evidence="3 4" key="2">
    <citation type="submission" date="2019-07" db="EMBL/GenBank/DDBJ databases">
        <authorList>
            <person name="Huang Y."/>
        </authorList>
    </citation>
    <scope>NUCLEOTIDE SEQUENCE [LARGE SCALE GENOMIC DNA]</scope>
    <source>
        <strain evidence="3 4">HY188</strain>
    </source>
</reference>
<evidence type="ECO:0000256" key="1">
    <source>
        <dbReference type="SAM" id="MobiDB-lite"/>
    </source>
</evidence>
<dbReference type="KEGG" id="toy:FO059_13145"/>
<feature type="chain" id="PRO_5022127966" evidence="2">
    <location>
        <begin position="46"/>
        <end position="339"/>
    </location>
</feature>
<evidence type="ECO:0000256" key="2">
    <source>
        <dbReference type="SAM" id="SignalP"/>
    </source>
</evidence>
<dbReference type="PROSITE" id="PS51318">
    <property type="entry name" value="TAT"/>
    <property type="match status" value="1"/>
</dbReference>
<keyword evidence="3" id="KW-0378">Hydrolase</keyword>
<dbReference type="GO" id="GO:0016298">
    <property type="term" value="F:lipase activity"/>
    <property type="evidence" value="ECO:0007669"/>
    <property type="project" value="TreeGrafter"/>
</dbReference>
<dbReference type="AlphaFoldDB" id="A0A516X4T0"/>
<dbReference type="InterPro" id="IPR029058">
    <property type="entry name" value="AB_hydrolase_fold"/>
</dbReference>
<evidence type="ECO:0000313" key="3">
    <source>
        <dbReference type="EMBL" id="QDQ98085.1"/>
    </source>
</evidence>
<keyword evidence="2" id="KW-0732">Signal</keyword>
<feature type="compositionally biased region" description="Pro residues" evidence="1">
    <location>
        <begin position="47"/>
        <end position="66"/>
    </location>
</feature>
<dbReference type="RefSeq" id="WP_143909413.1">
    <property type="nucleotide sequence ID" value="NZ_CP041765.1"/>
</dbReference>
<dbReference type="Gene3D" id="3.40.50.1820">
    <property type="entry name" value="alpha/beta hydrolase"/>
    <property type="match status" value="1"/>
</dbReference>
<organism evidence="3 4">
    <name type="scientific">Tomitella fengzijianii</name>
    <dbReference type="NCBI Taxonomy" id="2597660"/>
    <lineage>
        <taxon>Bacteria</taxon>
        <taxon>Bacillati</taxon>
        <taxon>Actinomycetota</taxon>
        <taxon>Actinomycetes</taxon>
        <taxon>Mycobacteriales</taxon>
        <taxon>Tomitella</taxon>
    </lineage>
</organism>
<gene>
    <name evidence="3" type="ORF">FO059_13145</name>
</gene>
<dbReference type="InterPro" id="IPR002918">
    <property type="entry name" value="Lipase_EstA/Esterase_EstB"/>
</dbReference>
<accession>A0A516X4T0</accession>
<dbReference type="Pfam" id="PF01674">
    <property type="entry name" value="Lipase_2"/>
    <property type="match status" value="1"/>
</dbReference>
<proteinExistence type="predicted"/>
<evidence type="ECO:0000313" key="4">
    <source>
        <dbReference type="Proteomes" id="UP000317344"/>
    </source>
</evidence>